<reference evidence="1 2" key="1">
    <citation type="journal article" date="2011" name="J. Bacteriol.">
        <title>Genome sequence of Brevibacillus laterosporus LMG 15441, a pathogen of invertebrates.</title>
        <authorList>
            <person name="Djukic M."/>
            <person name="Poehlein A."/>
            <person name="Thurmer A."/>
            <person name="Daniel R."/>
        </authorList>
    </citation>
    <scope>NUCLEOTIDE SEQUENCE [LARGE SCALE GENOMIC DNA]</scope>
    <source>
        <strain evidence="1 2">LMG 15441</strain>
    </source>
</reference>
<name>A0A075R5C7_BRELA</name>
<dbReference type="Proteomes" id="UP000005850">
    <property type="component" value="Chromosome"/>
</dbReference>
<keyword evidence="2" id="KW-1185">Reference proteome</keyword>
<proteinExistence type="predicted"/>
<dbReference type="eggNOG" id="COG4911">
    <property type="taxonomic scope" value="Bacteria"/>
</dbReference>
<dbReference type="Pfam" id="PF09969">
    <property type="entry name" value="DUF2203"/>
    <property type="match status" value="1"/>
</dbReference>
<dbReference type="KEGG" id="blr:BRLA_c027400"/>
<dbReference type="HOGENOM" id="CLU_137908_1_0_9"/>
<dbReference type="RefSeq" id="WP_003336105.1">
    <property type="nucleotide sequence ID" value="NZ_CP007806.1"/>
</dbReference>
<sequence length="134" mass="15815">MSKKYFSLDEANQYIPFLEKELLFLRDQKREISEKYHRLQIVKSHVDHIGINDFADHEVFELECQIEFLHMEYSMHAEAIERHGMKVKEIELGLVDFPAILDGVEVYLCWKLGEGSVSHYHGMEEGFLGRRKIS</sequence>
<evidence type="ECO:0000313" key="2">
    <source>
        <dbReference type="Proteomes" id="UP000005850"/>
    </source>
</evidence>
<dbReference type="STRING" id="1042163.BRLA_c027400"/>
<dbReference type="EMBL" id="CP007806">
    <property type="protein sequence ID" value="AIG27059.1"/>
    <property type="molecule type" value="Genomic_DNA"/>
</dbReference>
<dbReference type="AlphaFoldDB" id="A0A075R5C7"/>
<evidence type="ECO:0008006" key="3">
    <source>
        <dbReference type="Google" id="ProtNLM"/>
    </source>
</evidence>
<dbReference type="InterPro" id="IPR018699">
    <property type="entry name" value="DUF2203"/>
</dbReference>
<organism evidence="1 2">
    <name type="scientific">Brevibacillus laterosporus LMG 15441</name>
    <dbReference type="NCBI Taxonomy" id="1042163"/>
    <lineage>
        <taxon>Bacteria</taxon>
        <taxon>Bacillati</taxon>
        <taxon>Bacillota</taxon>
        <taxon>Bacilli</taxon>
        <taxon>Bacillales</taxon>
        <taxon>Paenibacillaceae</taxon>
        <taxon>Brevibacillus</taxon>
    </lineage>
</organism>
<dbReference type="PIRSF" id="PIRSF016498">
    <property type="entry name" value="UCP016498"/>
    <property type="match status" value="1"/>
</dbReference>
<evidence type="ECO:0000313" key="1">
    <source>
        <dbReference type="EMBL" id="AIG27059.1"/>
    </source>
</evidence>
<protein>
    <recommendedName>
        <fullName evidence="3">Cell division protein DivIVA</fullName>
    </recommendedName>
</protein>
<accession>A0A075R5C7</accession>
<gene>
    <name evidence="1" type="ORF">BRLA_c027400</name>
</gene>